<dbReference type="InterPro" id="IPR004842">
    <property type="entry name" value="SLC12A_fam"/>
</dbReference>
<feature type="region of interest" description="Disordered" evidence="5">
    <location>
        <begin position="807"/>
        <end position="851"/>
    </location>
</feature>
<feature type="domain" description="Amino acid permease/ SLC12A" evidence="7">
    <location>
        <begin position="114"/>
        <end position="614"/>
    </location>
</feature>
<dbReference type="Proteomes" id="UP000594454">
    <property type="component" value="Chromosome 6"/>
</dbReference>
<feature type="transmembrane region" description="Helical" evidence="6">
    <location>
        <begin position="533"/>
        <end position="552"/>
    </location>
</feature>
<dbReference type="InParanoid" id="A0A7R8V544"/>
<evidence type="ECO:0000313" key="9">
    <source>
        <dbReference type="EMBL" id="CAD7093020.1"/>
    </source>
</evidence>
<keyword evidence="2 6" id="KW-0812">Transmembrane</keyword>
<dbReference type="GO" id="GO:0006884">
    <property type="term" value="P:cell volume homeostasis"/>
    <property type="evidence" value="ECO:0007669"/>
    <property type="project" value="TreeGrafter"/>
</dbReference>
<organism evidence="9 10">
    <name type="scientific">Hermetia illucens</name>
    <name type="common">Black soldier fly</name>
    <dbReference type="NCBI Taxonomy" id="343691"/>
    <lineage>
        <taxon>Eukaryota</taxon>
        <taxon>Metazoa</taxon>
        <taxon>Ecdysozoa</taxon>
        <taxon>Arthropoda</taxon>
        <taxon>Hexapoda</taxon>
        <taxon>Insecta</taxon>
        <taxon>Pterygota</taxon>
        <taxon>Neoptera</taxon>
        <taxon>Endopterygota</taxon>
        <taxon>Diptera</taxon>
        <taxon>Brachycera</taxon>
        <taxon>Stratiomyomorpha</taxon>
        <taxon>Stratiomyidae</taxon>
        <taxon>Hermetiinae</taxon>
        <taxon>Hermetia</taxon>
    </lineage>
</organism>
<evidence type="ECO:0000256" key="3">
    <source>
        <dbReference type="ARBA" id="ARBA00022989"/>
    </source>
</evidence>
<dbReference type="GO" id="GO:0008511">
    <property type="term" value="F:sodium:potassium:chloride symporter activity"/>
    <property type="evidence" value="ECO:0007669"/>
    <property type="project" value="TreeGrafter"/>
</dbReference>
<dbReference type="InterPro" id="IPR018491">
    <property type="entry name" value="SLC12_C"/>
</dbReference>
<feature type="region of interest" description="Disordered" evidence="5">
    <location>
        <begin position="1"/>
        <end position="23"/>
    </location>
</feature>
<protein>
    <recommendedName>
        <fullName evidence="11">Bumetanide-sensitive sodium-(Potassium)-chloride cotransporter</fullName>
    </recommendedName>
</protein>
<feature type="transmembrane region" description="Helical" evidence="6">
    <location>
        <begin position="111"/>
        <end position="134"/>
    </location>
</feature>
<evidence type="ECO:0000256" key="1">
    <source>
        <dbReference type="ARBA" id="ARBA00004141"/>
    </source>
</evidence>
<feature type="transmembrane region" description="Helical" evidence="6">
    <location>
        <begin position="503"/>
        <end position="521"/>
    </location>
</feature>
<dbReference type="Gene3D" id="1.20.1740.10">
    <property type="entry name" value="Amino acid/polyamine transporter I"/>
    <property type="match status" value="1"/>
</dbReference>
<keyword evidence="3 6" id="KW-1133">Transmembrane helix</keyword>
<sequence>MEPTRFKVSQPDTNSINDDSPRHSGITLRAYNLMRKTSRKISANETDQRKFSFAHLTREALPRLDNYRLSKRALKRPSLGALHGEIIETPQSSSQDPEAPTAPHTQIKLGWINGVVIPVLLNIWGVMLFLRLSWVVAQSGIIQTLVIIAISAVVCVITTLSLSAISTNGEVKSGGVYFIISRSLGPEFGASVGIVFAFANAVAASMNTIGFCSSLNDLLASFDLKIIDGGNNDIRIVGVVTILVLILICCVGMEWESKAQNFLIVTIVLAIFNFLIGVAIGPGDDKERIAKGFVGFRTDTMLTNMGPDYRFSEGLNQDFFSVFAIFFPSVTGIQAGANISGDLKDPASAIPKGTLLALFISMLSYATFVLFAGGAALRDASGNIADVVNGTLSPHLECTYTNSCPYGLQNSYSVMQLMSLWGPLIYAGCFAATLSTALTNLLSVPRLIQALGIDKIYPGLIFFSKPYGKHGEPYRGYVLTFFLSAAFVLIAELNVIAPLISNFYLASYALINFCTFHAAFVKPLGWRPTFKYYNVWLSLVGFVMCVIIMFLIEWISSLITFVVIFALYLIVVYRKPDVNWGSSTQAQTYNTALSSAQKLQTISDHVKNYRPQVLVLIGDPKTRPPLLDLGHLITKRTSLMIAGRVISERINYKTRMNLLKEGQNYMRAKKMKAFYTIVDGLSLENGVNALIKASGFGKMVPNMVLMGYKHDWRTCRKEDLTAYFNILHLSFASRMAVAILHLPDGLDFSNVNQDFKLASSDSFDNLEAAAHAHRHAGVCDNPGLQIPKTSEIFHIDSNLNLAGMVHSPSSDVLTDPKPEATMSNGSNASPLGRNKSHDDSTTTQSNLSASNSEADIVYSTKGGSEVPKSVLNALTYFTRKQPKATVDIWWLYDDGGLTMLLPYIISTRSTWANCKLRVFALTNPRQELELEERNVANLLNKLRIEFSSLVMLQGINERPKQATINAHQQLLSQFQEGVNNQIFVSDVEILTLQEKTNRQLRLHEMLQEHSKDASLIFMSLPMPRQEAVSAPLYMSWLEMLTKDISCPFILVRGNHTPVLTFYS</sequence>
<dbReference type="EMBL" id="LR899014">
    <property type="protein sequence ID" value="CAD7093020.1"/>
    <property type="molecule type" value="Genomic_DNA"/>
</dbReference>
<dbReference type="GO" id="GO:1990573">
    <property type="term" value="P:potassium ion import across plasma membrane"/>
    <property type="evidence" value="ECO:0007669"/>
    <property type="project" value="TreeGrafter"/>
</dbReference>
<dbReference type="PANTHER" id="PTHR11827:SF48">
    <property type="entry name" value="GH09711P"/>
    <property type="match status" value="1"/>
</dbReference>
<dbReference type="GO" id="GO:0055078">
    <property type="term" value="P:sodium ion homeostasis"/>
    <property type="evidence" value="ECO:0007669"/>
    <property type="project" value="TreeGrafter"/>
</dbReference>
<dbReference type="NCBIfam" id="TIGR00930">
    <property type="entry name" value="2a30"/>
    <property type="match status" value="1"/>
</dbReference>
<evidence type="ECO:0000256" key="5">
    <source>
        <dbReference type="SAM" id="MobiDB-lite"/>
    </source>
</evidence>
<accession>A0A7R8V544</accession>
<dbReference type="Pfam" id="PF03522">
    <property type="entry name" value="SLC12"/>
    <property type="match status" value="1"/>
</dbReference>
<evidence type="ECO:0000256" key="4">
    <source>
        <dbReference type="ARBA" id="ARBA00023136"/>
    </source>
</evidence>
<feature type="transmembrane region" description="Helical" evidence="6">
    <location>
        <begin position="420"/>
        <end position="442"/>
    </location>
</feature>
<feature type="transmembrane region" description="Helical" evidence="6">
    <location>
        <begin position="140"/>
        <end position="167"/>
    </location>
</feature>
<keyword evidence="10" id="KW-1185">Reference proteome</keyword>
<feature type="transmembrane region" description="Helical" evidence="6">
    <location>
        <begin position="188"/>
        <end position="216"/>
    </location>
</feature>
<comment type="subcellular location">
    <subcellularLocation>
        <location evidence="1">Membrane</location>
        <topology evidence="1">Multi-pass membrane protein</topology>
    </subcellularLocation>
</comment>
<feature type="transmembrane region" description="Helical" evidence="6">
    <location>
        <begin position="262"/>
        <end position="281"/>
    </location>
</feature>
<dbReference type="GO" id="GO:0016020">
    <property type="term" value="C:membrane"/>
    <property type="evidence" value="ECO:0007669"/>
    <property type="project" value="UniProtKB-SubCell"/>
</dbReference>
<feature type="transmembrane region" description="Helical" evidence="6">
    <location>
        <begin position="236"/>
        <end position="255"/>
    </location>
</feature>
<feature type="domain" description="SLC12A transporter C-terminal" evidence="8">
    <location>
        <begin position="623"/>
        <end position="1063"/>
    </location>
</feature>
<proteinExistence type="predicted"/>
<keyword evidence="4 6" id="KW-0472">Membrane</keyword>
<dbReference type="Pfam" id="PF00324">
    <property type="entry name" value="AA_permease"/>
    <property type="match status" value="1"/>
</dbReference>
<dbReference type="InterPro" id="IPR004841">
    <property type="entry name" value="AA-permease/SLC12A_dom"/>
</dbReference>
<feature type="transmembrane region" description="Helical" evidence="6">
    <location>
        <begin position="319"/>
        <end position="341"/>
    </location>
</feature>
<evidence type="ECO:0008006" key="11">
    <source>
        <dbReference type="Google" id="ProtNLM"/>
    </source>
</evidence>
<evidence type="ECO:0000259" key="7">
    <source>
        <dbReference type="Pfam" id="PF00324"/>
    </source>
</evidence>
<dbReference type="AlphaFoldDB" id="A0A7R8V544"/>
<evidence type="ECO:0000256" key="2">
    <source>
        <dbReference type="ARBA" id="ARBA00022692"/>
    </source>
</evidence>
<feature type="transmembrane region" description="Helical" evidence="6">
    <location>
        <begin position="477"/>
        <end position="497"/>
    </location>
</feature>
<name>A0A7R8V544_HERIL</name>
<feature type="compositionally biased region" description="Polar residues" evidence="5">
    <location>
        <begin position="841"/>
        <end position="851"/>
    </location>
</feature>
<evidence type="ECO:0000259" key="8">
    <source>
        <dbReference type="Pfam" id="PF03522"/>
    </source>
</evidence>
<dbReference type="GO" id="GO:0055064">
    <property type="term" value="P:chloride ion homeostasis"/>
    <property type="evidence" value="ECO:0007669"/>
    <property type="project" value="TreeGrafter"/>
</dbReference>
<evidence type="ECO:0000313" key="10">
    <source>
        <dbReference type="Proteomes" id="UP000594454"/>
    </source>
</evidence>
<reference evidence="9 10" key="1">
    <citation type="submission" date="2020-11" db="EMBL/GenBank/DDBJ databases">
        <authorList>
            <person name="Wallbank WR R."/>
            <person name="Pardo Diaz C."/>
            <person name="Kozak K."/>
            <person name="Martin S."/>
            <person name="Jiggins C."/>
            <person name="Moest M."/>
            <person name="Warren A I."/>
            <person name="Generalovic N T."/>
            <person name="Byers J.R.P. K."/>
            <person name="Montejo-Kovacevich G."/>
            <person name="Yen C E."/>
        </authorList>
    </citation>
    <scope>NUCLEOTIDE SEQUENCE [LARGE SCALE GENOMIC DNA]</scope>
</reference>
<dbReference type="FunFam" id="1.20.1740.10:FF:000022">
    <property type="entry name" value="Bumetanide-sensitive na-k-cl cotransport protein"/>
    <property type="match status" value="1"/>
</dbReference>
<evidence type="ECO:0000256" key="6">
    <source>
        <dbReference type="SAM" id="Phobius"/>
    </source>
</evidence>
<dbReference type="OMA" id="CKMRIFA"/>
<dbReference type="OrthoDB" id="2020542at2759"/>
<dbReference type="GO" id="GO:0055075">
    <property type="term" value="P:potassium ion homeostasis"/>
    <property type="evidence" value="ECO:0007669"/>
    <property type="project" value="TreeGrafter"/>
</dbReference>
<gene>
    <name evidence="9" type="ORF">HERILL_LOCUS15335</name>
</gene>
<dbReference type="PANTHER" id="PTHR11827">
    <property type="entry name" value="SOLUTE CARRIER FAMILY 12, CATION COTRANSPORTERS"/>
    <property type="match status" value="1"/>
</dbReference>
<feature type="transmembrane region" description="Helical" evidence="6">
    <location>
        <begin position="353"/>
        <end position="377"/>
    </location>
</feature>